<evidence type="ECO:0000313" key="4">
    <source>
        <dbReference type="Proteomes" id="UP000077202"/>
    </source>
</evidence>
<reference evidence="3" key="1">
    <citation type="submission" date="2016-03" db="EMBL/GenBank/DDBJ databases">
        <title>Mechanisms controlling the formation of the plant cell surface in tip-growing cells are functionally conserved among land plants.</title>
        <authorList>
            <person name="Honkanen S."/>
            <person name="Jones V.A."/>
            <person name="Morieri G."/>
            <person name="Champion C."/>
            <person name="Hetherington A.J."/>
            <person name="Kelly S."/>
            <person name="Saint-Marcoux D."/>
            <person name="Proust H."/>
            <person name="Prescott H."/>
            <person name="Dolan L."/>
        </authorList>
    </citation>
    <scope>NUCLEOTIDE SEQUENCE [LARGE SCALE GENOMIC DNA]</scope>
    <source>
        <tissue evidence="3">Whole gametophyte</tissue>
    </source>
</reference>
<feature type="coiled-coil region" evidence="1">
    <location>
        <begin position="194"/>
        <end position="228"/>
    </location>
</feature>
<dbReference type="AlphaFoldDB" id="A0A176W857"/>
<dbReference type="Proteomes" id="UP000077202">
    <property type="component" value="Unassembled WGS sequence"/>
</dbReference>
<organism evidence="3 4">
    <name type="scientific">Marchantia polymorpha subsp. ruderalis</name>
    <dbReference type="NCBI Taxonomy" id="1480154"/>
    <lineage>
        <taxon>Eukaryota</taxon>
        <taxon>Viridiplantae</taxon>
        <taxon>Streptophyta</taxon>
        <taxon>Embryophyta</taxon>
        <taxon>Marchantiophyta</taxon>
        <taxon>Marchantiopsida</taxon>
        <taxon>Marchantiidae</taxon>
        <taxon>Marchantiales</taxon>
        <taxon>Marchantiaceae</taxon>
        <taxon>Marchantia</taxon>
    </lineage>
</organism>
<evidence type="ECO:0000256" key="2">
    <source>
        <dbReference type="SAM" id="MobiDB-lite"/>
    </source>
</evidence>
<keyword evidence="4" id="KW-1185">Reference proteome</keyword>
<feature type="region of interest" description="Disordered" evidence="2">
    <location>
        <begin position="32"/>
        <end position="171"/>
    </location>
</feature>
<protein>
    <submittedName>
        <fullName evidence="3">Uncharacterized protein</fullName>
    </submittedName>
</protein>
<dbReference type="EMBL" id="LVLJ01001514">
    <property type="protein sequence ID" value="OAE29184.1"/>
    <property type="molecule type" value="Genomic_DNA"/>
</dbReference>
<keyword evidence="1" id="KW-0175">Coiled coil</keyword>
<comment type="caution">
    <text evidence="3">The sequence shown here is derived from an EMBL/GenBank/DDBJ whole genome shotgun (WGS) entry which is preliminary data.</text>
</comment>
<gene>
    <name evidence="3" type="ORF">AXG93_1862s1420</name>
</gene>
<name>A0A176W857_MARPO</name>
<feature type="compositionally biased region" description="Polar residues" evidence="2">
    <location>
        <begin position="153"/>
        <end position="163"/>
    </location>
</feature>
<evidence type="ECO:0000256" key="1">
    <source>
        <dbReference type="SAM" id="Coils"/>
    </source>
</evidence>
<proteinExistence type="predicted"/>
<sequence>MGKSSASLGLAVGAGVSSGFDDSDFRKVGLICKPEQPKQAVVEKKKKATEHSNTEVCLVPGSGARAMAAPKSAGHDEEPELGASSQIFEAESRKLPSGRKGKNGGLEDSEIRNSPSNGLALPDFEDDDTTQTKDSDARKRKLKGSSKLKGMQNVVTRSNSSTRMGRKKRIKRTSRMLKLNMCLRSQTLRTACIKKEDSKKLKQNKELKEEAERIRSELQRITDDKEQRASQIQTLMDENVRYKECRGKTAAELEHLSNKATEEVYTSQADAIKALRQELDFPHQKLKMAEARIEENESKGDVYKGNLEEVQQRLLEAEVDFMEGISGRKFEINGED</sequence>
<evidence type="ECO:0000313" key="3">
    <source>
        <dbReference type="EMBL" id="OAE29184.1"/>
    </source>
</evidence>
<accession>A0A176W857</accession>